<dbReference type="CDD" id="cd10225">
    <property type="entry name" value="ASKHA_NBD_MreB-like"/>
    <property type="match status" value="1"/>
</dbReference>
<evidence type="ECO:0000256" key="4">
    <source>
        <dbReference type="ARBA" id="ARBA00022960"/>
    </source>
</evidence>
<sequence>MISSFSWRSAPRLAFDVGTANLRVISSERGILFDEPSICCFDADDYNGALVAAGAKALPMADRTPPKLRIGRPLRRGVLQDLAAARALLRYAGECVGVRGRISAKSTLIGVPADATQAERRAFMTAARDANLGVVQLVSEPVVAAIGAGLPIMEATGCMLVECGAGTTEVVVISLGGVCVSRTVRVGGASLDQAITDFLHLRHKFLIGEQSAERLKLELADESVTGSGADCDMQVRGRCIEAGLPTVLTLPRQAFDDVLVKHFTMIVEAVVDTLNETPPELSHDILERGIILTGGSAPFPLLSTMLAKATGLDVMVADDSRYCVARGLQALLAG</sequence>
<evidence type="ECO:0000256" key="1">
    <source>
        <dbReference type="ARBA" id="ARBA00022490"/>
    </source>
</evidence>
<dbReference type="KEGG" id="sphj:BSL82_05095"/>
<keyword evidence="2 6" id="KW-0547">Nucleotide-binding</keyword>
<reference evidence="8" key="1">
    <citation type="submission" date="2016-11" db="EMBL/GenBank/DDBJ databases">
        <title>Complete Genome Sequence of alachlor-degrading Sphingomonas sp. strain JJ-A5.</title>
        <authorList>
            <person name="Lee H."/>
            <person name="Ka J.-O."/>
        </authorList>
    </citation>
    <scope>NUCLEOTIDE SEQUENCE [LARGE SCALE GENOMIC DNA]</scope>
    <source>
        <strain evidence="8">JJ-A5</strain>
    </source>
</reference>
<dbReference type="Proteomes" id="UP000182063">
    <property type="component" value="Chromosome"/>
</dbReference>
<comment type="subcellular location">
    <subcellularLocation>
        <location evidence="6">Cytoplasm</location>
    </subcellularLocation>
    <text evidence="6">Membrane-associated.</text>
</comment>
<dbReference type="GO" id="GO:0005524">
    <property type="term" value="F:ATP binding"/>
    <property type="evidence" value="ECO:0007669"/>
    <property type="project" value="UniProtKB-KW"/>
</dbReference>
<feature type="binding site" evidence="6">
    <location>
        <begin position="213"/>
        <end position="216"/>
    </location>
    <ligand>
        <name>ATP</name>
        <dbReference type="ChEBI" id="CHEBI:30616"/>
    </ligand>
</feature>
<gene>
    <name evidence="6" type="primary">mreB</name>
    <name evidence="7" type="ORF">BSL82_05095</name>
</gene>
<dbReference type="SUPFAM" id="SSF53067">
    <property type="entry name" value="Actin-like ATPase domain"/>
    <property type="match status" value="2"/>
</dbReference>
<evidence type="ECO:0000313" key="8">
    <source>
        <dbReference type="Proteomes" id="UP000182063"/>
    </source>
</evidence>
<dbReference type="GO" id="GO:0000902">
    <property type="term" value="P:cell morphogenesis"/>
    <property type="evidence" value="ECO:0007669"/>
    <property type="project" value="InterPro"/>
</dbReference>
<organism evidence="7 8">
    <name type="scientific">Tardibacter chloracetimidivorans</name>
    <dbReference type="NCBI Taxonomy" id="1921510"/>
    <lineage>
        <taxon>Bacteria</taxon>
        <taxon>Pseudomonadati</taxon>
        <taxon>Pseudomonadota</taxon>
        <taxon>Alphaproteobacteria</taxon>
        <taxon>Sphingomonadales</taxon>
        <taxon>Sphingomonadaceae</taxon>
        <taxon>Tardibacter</taxon>
    </lineage>
</organism>
<feature type="binding site" evidence="6">
    <location>
        <begin position="165"/>
        <end position="167"/>
    </location>
    <ligand>
        <name>ATP</name>
        <dbReference type="ChEBI" id="CHEBI:30616"/>
    </ligand>
</feature>
<proteinExistence type="inferred from homology"/>
<feature type="binding site" evidence="6">
    <location>
        <begin position="19"/>
        <end position="21"/>
    </location>
    <ligand>
        <name>ATP</name>
        <dbReference type="ChEBI" id="CHEBI:30616"/>
    </ligand>
</feature>
<dbReference type="STRING" id="1921510.BSL82_05095"/>
<comment type="function">
    <text evidence="6">Forms membrane-associated dynamic filaments that are essential for cell shape determination. Acts by regulating cell wall synthesis and cell elongation, and thus cell shape. A feedback loop between cell geometry and MreB localization may maintain elongated cell shape by targeting cell wall growth to regions of negative cell wall curvature.</text>
</comment>
<keyword evidence="8" id="KW-1185">Reference proteome</keyword>
<dbReference type="GO" id="GO:0005737">
    <property type="term" value="C:cytoplasm"/>
    <property type="evidence" value="ECO:0007669"/>
    <property type="project" value="UniProtKB-SubCell"/>
</dbReference>
<dbReference type="PRINTS" id="PR01652">
    <property type="entry name" value="SHAPEPROTEIN"/>
</dbReference>
<comment type="subunit">
    <text evidence="6">Forms polymers.</text>
</comment>
<evidence type="ECO:0000313" key="7">
    <source>
        <dbReference type="EMBL" id="API58766.1"/>
    </source>
</evidence>
<name>A0A1L3ZT00_9SPHN</name>
<evidence type="ECO:0000256" key="3">
    <source>
        <dbReference type="ARBA" id="ARBA00022840"/>
    </source>
</evidence>
<protein>
    <recommendedName>
        <fullName evidence="6">Cell shape-determining protein MreB</fullName>
    </recommendedName>
</protein>
<evidence type="ECO:0000256" key="6">
    <source>
        <dbReference type="HAMAP-Rule" id="MF_02207"/>
    </source>
</evidence>
<dbReference type="Gene3D" id="3.30.420.40">
    <property type="match status" value="3"/>
</dbReference>
<dbReference type="InterPro" id="IPR056546">
    <property type="entry name" value="MreB_MamK-like"/>
</dbReference>
<comment type="caution">
    <text evidence="6">Lacks conserved residue(s) required for the propagation of feature annotation.</text>
</comment>
<keyword evidence="3 6" id="KW-0067">ATP-binding</keyword>
<dbReference type="OrthoDB" id="7467279at2"/>
<dbReference type="EMBL" id="CP018221">
    <property type="protein sequence ID" value="API58766.1"/>
    <property type="molecule type" value="Genomic_DNA"/>
</dbReference>
<dbReference type="InterPro" id="IPR043129">
    <property type="entry name" value="ATPase_NBD"/>
</dbReference>
<dbReference type="AlphaFoldDB" id="A0A1L3ZT00"/>
<dbReference type="PANTHER" id="PTHR42749">
    <property type="entry name" value="CELL SHAPE-DETERMINING PROTEIN MREB"/>
    <property type="match status" value="1"/>
</dbReference>
<dbReference type="InterPro" id="IPR004753">
    <property type="entry name" value="MreB"/>
</dbReference>
<keyword evidence="1 6" id="KW-0963">Cytoplasm</keyword>
<dbReference type="GO" id="GO:0008360">
    <property type="term" value="P:regulation of cell shape"/>
    <property type="evidence" value="ECO:0007669"/>
    <property type="project" value="UniProtKB-UniRule"/>
</dbReference>
<accession>A0A1L3ZT00</accession>
<dbReference type="Pfam" id="PF06723">
    <property type="entry name" value="MreB_Mbl"/>
    <property type="match status" value="1"/>
</dbReference>
<comment type="similarity">
    <text evidence="5 6">Belongs to the FtsA/MreB family.</text>
</comment>
<evidence type="ECO:0000256" key="5">
    <source>
        <dbReference type="ARBA" id="ARBA00023458"/>
    </source>
</evidence>
<dbReference type="PANTHER" id="PTHR42749:SF1">
    <property type="entry name" value="CELL SHAPE-DETERMINING PROTEIN MREB"/>
    <property type="match status" value="1"/>
</dbReference>
<keyword evidence="4 6" id="KW-0133">Cell shape</keyword>
<evidence type="ECO:0000256" key="2">
    <source>
        <dbReference type="ARBA" id="ARBA00022741"/>
    </source>
</evidence>
<dbReference type="HAMAP" id="MF_02207">
    <property type="entry name" value="MreB"/>
    <property type="match status" value="1"/>
</dbReference>